<dbReference type="Proteomes" id="UP000002257">
    <property type="component" value="Chromosome"/>
</dbReference>
<evidence type="ECO:0000256" key="1">
    <source>
        <dbReference type="SAM" id="SignalP"/>
    </source>
</evidence>
<proteinExistence type="predicted"/>
<evidence type="ECO:0000313" key="3">
    <source>
        <dbReference type="Proteomes" id="UP000002257"/>
    </source>
</evidence>
<dbReference type="EMBL" id="CP001280">
    <property type="protein sequence ID" value="ACK50656.1"/>
    <property type="molecule type" value="Genomic_DNA"/>
</dbReference>
<dbReference type="AlphaFoldDB" id="B8EKB6"/>
<gene>
    <name evidence="2" type="ordered locus">Msil_1709</name>
</gene>
<dbReference type="OrthoDB" id="9847816at2"/>
<reference evidence="2 3" key="1">
    <citation type="journal article" date="2010" name="J. Bacteriol.">
        <title>Complete genome sequence of the aerobic facultative methanotroph Methylocella silvestris BL2.</title>
        <authorList>
            <person name="Chen Y."/>
            <person name="Crombie A."/>
            <person name="Rahman M.T."/>
            <person name="Dedysh S.N."/>
            <person name="Liesack W."/>
            <person name="Stott M.B."/>
            <person name="Alam M."/>
            <person name="Theisen A.R."/>
            <person name="Murrell J.C."/>
            <person name="Dunfield P.F."/>
        </authorList>
    </citation>
    <scope>NUCLEOTIDE SEQUENCE [LARGE SCALE GENOMIC DNA]</scope>
    <source>
        <strain evidence="3">DSM 15510 / CIP 108128 / LMG 27833 / NCIMB 13906 / BL2</strain>
    </source>
</reference>
<protein>
    <submittedName>
        <fullName evidence="2">Uncharacterized protein</fullName>
    </submittedName>
</protein>
<organism evidence="2 3">
    <name type="scientific">Methylocella silvestris (strain DSM 15510 / CIP 108128 / LMG 27833 / NCIMB 13906 / BL2)</name>
    <dbReference type="NCBI Taxonomy" id="395965"/>
    <lineage>
        <taxon>Bacteria</taxon>
        <taxon>Pseudomonadati</taxon>
        <taxon>Pseudomonadota</taxon>
        <taxon>Alphaproteobacteria</taxon>
        <taxon>Hyphomicrobiales</taxon>
        <taxon>Beijerinckiaceae</taxon>
        <taxon>Methylocella</taxon>
    </lineage>
</organism>
<dbReference type="RefSeq" id="WP_012590726.1">
    <property type="nucleotide sequence ID" value="NC_011666.1"/>
</dbReference>
<keyword evidence="1" id="KW-0732">Signal</keyword>
<dbReference type="HOGENOM" id="CLU_2206956_0_0_5"/>
<name>B8EKB6_METSB</name>
<feature type="signal peptide" evidence="1">
    <location>
        <begin position="1"/>
        <end position="26"/>
    </location>
</feature>
<evidence type="ECO:0000313" key="2">
    <source>
        <dbReference type="EMBL" id="ACK50656.1"/>
    </source>
</evidence>
<accession>B8EKB6</accession>
<keyword evidence="3" id="KW-1185">Reference proteome</keyword>
<dbReference type="KEGG" id="msl:Msil_1709"/>
<feature type="chain" id="PRO_5002871434" evidence="1">
    <location>
        <begin position="27"/>
        <end position="107"/>
    </location>
</feature>
<sequence length="107" mass="10726">MSASKNLICAAAVLAFGAIAQQSAVAGVVDPGQSFVDRVSGSSAPATVDGQQVGALPQSERAIAASAYYGEYNTGAAAERRDIFVRTQGQGFAERAGFGGVNSGAAR</sequence>